<keyword evidence="6" id="KW-1185">Reference proteome</keyword>
<evidence type="ECO:0000256" key="2">
    <source>
        <dbReference type="ARBA" id="ARBA00023125"/>
    </source>
</evidence>
<dbReference type="InterPro" id="IPR018356">
    <property type="entry name" value="Tscrpt_reg_HTH_DeoR_CS"/>
</dbReference>
<gene>
    <name evidence="5" type="ORF">ACIGXA_33665</name>
</gene>
<keyword evidence="1" id="KW-0805">Transcription regulation</keyword>
<evidence type="ECO:0000313" key="6">
    <source>
        <dbReference type="Proteomes" id="UP001614394"/>
    </source>
</evidence>
<dbReference type="InterPro" id="IPR001034">
    <property type="entry name" value="DeoR_HTH"/>
</dbReference>
<dbReference type="InterPro" id="IPR036388">
    <property type="entry name" value="WH-like_DNA-bd_sf"/>
</dbReference>
<dbReference type="InterPro" id="IPR014036">
    <property type="entry name" value="DeoR-like_C"/>
</dbReference>
<proteinExistence type="predicted"/>
<accession>A0ABW8CG89</accession>
<dbReference type="Pfam" id="PF08220">
    <property type="entry name" value="HTH_DeoR"/>
    <property type="match status" value="1"/>
</dbReference>
<keyword evidence="2 5" id="KW-0238">DNA-binding</keyword>
<protein>
    <submittedName>
        <fullName evidence="5">DeoR/GlpR family DNA-binding transcription regulator</fullName>
    </submittedName>
</protein>
<keyword evidence="3" id="KW-0804">Transcription</keyword>
<dbReference type="InterPro" id="IPR050313">
    <property type="entry name" value="Carb_Metab_HTH_regulators"/>
</dbReference>
<dbReference type="PROSITE" id="PS51000">
    <property type="entry name" value="HTH_DEOR_2"/>
    <property type="match status" value="1"/>
</dbReference>
<reference evidence="5 6" key="1">
    <citation type="submission" date="2024-10" db="EMBL/GenBank/DDBJ databases">
        <title>The Natural Products Discovery Center: Release of the First 8490 Sequenced Strains for Exploring Actinobacteria Biosynthetic Diversity.</title>
        <authorList>
            <person name="Kalkreuter E."/>
            <person name="Kautsar S.A."/>
            <person name="Yang D."/>
            <person name="Bader C.D."/>
            <person name="Teijaro C.N."/>
            <person name="Fluegel L."/>
            <person name="Davis C.M."/>
            <person name="Simpson J.R."/>
            <person name="Lauterbach L."/>
            <person name="Steele A.D."/>
            <person name="Gui C."/>
            <person name="Meng S."/>
            <person name="Li G."/>
            <person name="Viehrig K."/>
            <person name="Ye F."/>
            <person name="Su P."/>
            <person name="Kiefer A.F."/>
            <person name="Nichols A."/>
            <person name="Cepeda A.J."/>
            <person name="Yan W."/>
            <person name="Fan B."/>
            <person name="Jiang Y."/>
            <person name="Adhikari A."/>
            <person name="Zheng C.-J."/>
            <person name="Schuster L."/>
            <person name="Cowan T.M."/>
            <person name="Smanski M.J."/>
            <person name="Chevrette M.G."/>
            <person name="De Carvalho L.P.S."/>
            <person name="Shen B."/>
        </authorList>
    </citation>
    <scope>NUCLEOTIDE SEQUENCE [LARGE SCALE GENOMIC DNA]</scope>
    <source>
        <strain evidence="5 6">NPDC053399</strain>
    </source>
</reference>
<dbReference type="PRINTS" id="PR00037">
    <property type="entry name" value="HTHLACR"/>
</dbReference>
<dbReference type="SMART" id="SM01134">
    <property type="entry name" value="DeoRC"/>
    <property type="match status" value="1"/>
</dbReference>
<dbReference type="GO" id="GO:0003677">
    <property type="term" value="F:DNA binding"/>
    <property type="evidence" value="ECO:0007669"/>
    <property type="project" value="UniProtKB-KW"/>
</dbReference>
<dbReference type="PANTHER" id="PTHR30363">
    <property type="entry name" value="HTH-TYPE TRANSCRIPTIONAL REGULATOR SRLR-RELATED"/>
    <property type="match status" value="1"/>
</dbReference>
<dbReference type="Gene3D" id="3.40.50.1360">
    <property type="match status" value="1"/>
</dbReference>
<sequence length="268" mass="28194">MTSGPPWLTAVRQSHRVSTLLERLAATGSFSIAGIAVELGVSRATIRRDLAALEEQGLLTRTHGGAVARGGSVELPVRYRADRDRGQKQAIARAAMRALPSGPCVVAVNGGTTTHEVARLLASRSQLTVVTNALDIAMELALQPRVRLVVTGGRARNRSCELVGPWAERTLGSINIDTAFIGVDGISARNGVSTHDATEARINAIMIERSRRVVVVADGTKIGRDLLAHVAPASAVDELITDSSAAAPELAAMRAQDITVTIADLPAH</sequence>
<dbReference type="Pfam" id="PF00455">
    <property type="entry name" value="DeoRC"/>
    <property type="match status" value="1"/>
</dbReference>
<name>A0ABW8CG89_9ACTN</name>
<organism evidence="5 6">
    <name type="scientific">Streptomyces fildesensis</name>
    <dbReference type="NCBI Taxonomy" id="375757"/>
    <lineage>
        <taxon>Bacteria</taxon>
        <taxon>Bacillati</taxon>
        <taxon>Actinomycetota</taxon>
        <taxon>Actinomycetes</taxon>
        <taxon>Kitasatosporales</taxon>
        <taxon>Streptomycetaceae</taxon>
        <taxon>Streptomyces</taxon>
    </lineage>
</organism>
<dbReference type="EMBL" id="JBITYG010000012">
    <property type="protein sequence ID" value="MFI9105469.1"/>
    <property type="molecule type" value="Genomic_DNA"/>
</dbReference>
<dbReference type="InterPro" id="IPR037171">
    <property type="entry name" value="NagB/RpiA_transferase-like"/>
</dbReference>
<dbReference type="SUPFAM" id="SSF46785">
    <property type="entry name" value="Winged helix' DNA-binding domain"/>
    <property type="match status" value="1"/>
</dbReference>
<dbReference type="PROSITE" id="PS00894">
    <property type="entry name" value="HTH_DEOR_1"/>
    <property type="match status" value="1"/>
</dbReference>
<evidence type="ECO:0000256" key="1">
    <source>
        <dbReference type="ARBA" id="ARBA00023015"/>
    </source>
</evidence>
<evidence type="ECO:0000256" key="3">
    <source>
        <dbReference type="ARBA" id="ARBA00023163"/>
    </source>
</evidence>
<dbReference type="Gene3D" id="1.10.10.10">
    <property type="entry name" value="Winged helix-like DNA-binding domain superfamily/Winged helix DNA-binding domain"/>
    <property type="match status" value="1"/>
</dbReference>
<comment type="caution">
    <text evidence="5">The sequence shown here is derived from an EMBL/GenBank/DDBJ whole genome shotgun (WGS) entry which is preliminary data.</text>
</comment>
<dbReference type="PANTHER" id="PTHR30363:SF44">
    <property type="entry name" value="AGA OPERON TRANSCRIPTIONAL REPRESSOR-RELATED"/>
    <property type="match status" value="1"/>
</dbReference>
<feature type="domain" description="HTH deoR-type" evidence="4">
    <location>
        <begin position="13"/>
        <end position="68"/>
    </location>
</feature>
<dbReference type="InterPro" id="IPR036390">
    <property type="entry name" value="WH_DNA-bd_sf"/>
</dbReference>
<dbReference type="SUPFAM" id="SSF100950">
    <property type="entry name" value="NagB/RpiA/CoA transferase-like"/>
    <property type="match status" value="1"/>
</dbReference>
<dbReference type="Proteomes" id="UP001614394">
    <property type="component" value="Unassembled WGS sequence"/>
</dbReference>
<evidence type="ECO:0000313" key="5">
    <source>
        <dbReference type="EMBL" id="MFI9105469.1"/>
    </source>
</evidence>
<dbReference type="SMART" id="SM00420">
    <property type="entry name" value="HTH_DEOR"/>
    <property type="match status" value="1"/>
</dbReference>
<evidence type="ECO:0000259" key="4">
    <source>
        <dbReference type="PROSITE" id="PS51000"/>
    </source>
</evidence>
<dbReference type="RefSeq" id="WP_399656163.1">
    <property type="nucleotide sequence ID" value="NZ_JBITYG010000012.1"/>
</dbReference>